<dbReference type="GO" id="GO:0016491">
    <property type="term" value="F:oxidoreductase activity"/>
    <property type="evidence" value="ECO:0007669"/>
    <property type="project" value="InterPro"/>
</dbReference>
<keyword evidence="4" id="KW-1185">Reference proteome</keyword>
<dbReference type="Gene3D" id="3.50.50.60">
    <property type="entry name" value="FAD/NAD(P)-binding domain"/>
    <property type="match status" value="1"/>
</dbReference>
<name>A0A939T251_9ACTN</name>
<dbReference type="InterPro" id="IPR002937">
    <property type="entry name" value="Amino_oxidase"/>
</dbReference>
<evidence type="ECO:0000259" key="2">
    <source>
        <dbReference type="Pfam" id="PF01593"/>
    </source>
</evidence>
<evidence type="ECO:0000313" key="3">
    <source>
        <dbReference type="EMBL" id="MBO2445958.1"/>
    </source>
</evidence>
<proteinExistence type="predicted"/>
<dbReference type="Pfam" id="PF01593">
    <property type="entry name" value="Amino_oxidase"/>
    <property type="match status" value="1"/>
</dbReference>
<protein>
    <submittedName>
        <fullName evidence="3">FAD-dependent oxidoreductase</fullName>
    </submittedName>
</protein>
<dbReference type="SUPFAM" id="SSF51905">
    <property type="entry name" value="FAD/NAD(P)-binding domain"/>
    <property type="match status" value="1"/>
</dbReference>
<dbReference type="AlphaFoldDB" id="A0A939T251"/>
<dbReference type="InterPro" id="IPR036188">
    <property type="entry name" value="FAD/NAD-bd_sf"/>
</dbReference>
<sequence>MAGGFGRTERGAAPGVRARAGVGDANGQQEGPAARTARVQHRLSDRGSADPLPHGAEKVFAEKGVDVRLRAKAARVEVDGGRVRGVTMADGELIPADAVIVAVPAWDVGGLLEHVPGTEKIAAATQKLVPIPIMSVNLYLDRPIGTTHPWETLLESDVHWVFDRTVMHGKRSSAGHLYALTTCASYDLIELRAPEVIERCMASLRSIYPLAEDARVVHAHVVPWRKATFSSRPGTGTIRPDQRTAVEGLALAGDWTRNDWPTTMEGAAQSAARAVDALRTIS</sequence>
<accession>A0A939T251</accession>
<evidence type="ECO:0000313" key="4">
    <source>
        <dbReference type="Proteomes" id="UP000669179"/>
    </source>
</evidence>
<evidence type="ECO:0000256" key="1">
    <source>
        <dbReference type="SAM" id="MobiDB-lite"/>
    </source>
</evidence>
<dbReference type="EMBL" id="JAGEOJ010000001">
    <property type="protein sequence ID" value="MBO2445958.1"/>
    <property type="molecule type" value="Genomic_DNA"/>
</dbReference>
<reference evidence="3" key="1">
    <citation type="submission" date="2021-03" db="EMBL/GenBank/DDBJ databases">
        <authorList>
            <person name="Kanchanasin P."/>
            <person name="Saeng-In P."/>
            <person name="Phongsopitanun W."/>
            <person name="Yuki M."/>
            <person name="Kudo T."/>
            <person name="Ohkuma M."/>
            <person name="Tanasupawat S."/>
        </authorList>
    </citation>
    <scope>NUCLEOTIDE SEQUENCE</scope>
    <source>
        <strain evidence="3">GKU 128</strain>
    </source>
</reference>
<feature type="domain" description="Amine oxidase" evidence="2">
    <location>
        <begin position="46"/>
        <end position="278"/>
    </location>
</feature>
<feature type="region of interest" description="Disordered" evidence="1">
    <location>
        <begin position="1"/>
        <end position="56"/>
    </location>
</feature>
<feature type="compositionally biased region" description="Low complexity" evidence="1">
    <location>
        <begin position="11"/>
        <end position="27"/>
    </location>
</feature>
<organism evidence="3 4">
    <name type="scientific">Actinomadura barringtoniae</name>
    <dbReference type="NCBI Taxonomy" id="1427535"/>
    <lineage>
        <taxon>Bacteria</taxon>
        <taxon>Bacillati</taxon>
        <taxon>Actinomycetota</taxon>
        <taxon>Actinomycetes</taxon>
        <taxon>Streptosporangiales</taxon>
        <taxon>Thermomonosporaceae</taxon>
        <taxon>Actinomadura</taxon>
    </lineage>
</organism>
<dbReference type="Proteomes" id="UP000669179">
    <property type="component" value="Unassembled WGS sequence"/>
</dbReference>
<comment type="caution">
    <text evidence="3">The sequence shown here is derived from an EMBL/GenBank/DDBJ whole genome shotgun (WGS) entry which is preliminary data.</text>
</comment>
<gene>
    <name evidence="3" type="ORF">J4573_02540</name>
</gene>